<feature type="chain" id="PRO_5029691490" description="Bifunctional inhibitor/plant lipid transfer protein/seed storage helical domain-containing protein" evidence="1">
    <location>
        <begin position="27"/>
        <end position="110"/>
    </location>
</feature>
<dbReference type="InterPro" id="IPR036312">
    <property type="entry name" value="Bifun_inhib/LTP/seed_sf"/>
</dbReference>
<reference evidence="3" key="1">
    <citation type="submission" date="2021-01" db="UniProtKB">
        <authorList>
            <consortium name="EnsemblPlants"/>
        </authorList>
    </citation>
    <scope>IDENTIFICATION</scope>
</reference>
<organism evidence="3 4">
    <name type="scientific">Kalanchoe fedtschenkoi</name>
    <name type="common">Lavender scallops</name>
    <name type="synonym">South American air plant</name>
    <dbReference type="NCBI Taxonomy" id="63787"/>
    <lineage>
        <taxon>Eukaryota</taxon>
        <taxon>Viridiplantae</taxon>
        <taxon>Streptophyta</taxon>
        <taxon>Embryophyta</taxon>
        <taxon>Tracheophyta</taxon>
        <taxon>Spermatophyta</taxon>
        <taxon>Magnoliopsida</taxon>
        <taxon>eudicotyledons</taxon>
        <taxon>Gunneridae</taxon>
        <taxon>Pentapetalae</taxon>
        <taxon>Saxifragales</taxon>
        <taxon>Crassulaceae</taxon>
        <taxon>Kalanchoe</taxon>
    </lineage>
</organism>
<dbReference type="EnsemblPlants" id="Kaladp0056s0004.1.v1.1">
    <property type="protein sequence ID" value="Kaladp0056s0004.1.v1.1"/>
    <property type="gene ID" value="Kaladp0056s0004.v1.1"/>
</dbReference>
<dbReference type="PANTHER" id="PTHR33286:SF32">
    <property type="entry name" value="BIFUNCTIONAL INHIBITOR_PLANT LIPID TRANSFER PROTEIN_SEED STORAGE HELICAL DOMAIN-CONTAINING PROTEIN"/>
    <property type="match status" value="1"/>
</dbReference>
<dbReference type="AlphaFoldDB" id="A0A7N0U778"/>
<accession>A0A7N0U778</accession>
<feature type="domain" description="Bifunctional inhibitor/plant lipid transfer protein/seed storage helical" evidence="2">
    <location>
        <begin position="15"/>
        <end position="104"/>
    </location>
</feature>
<dbReference type="SUPFAM" id="SSF47699">
    <property type="entry name" value="Bifunctional inhibitor/lipid-transfer protein/seed storage 2S albumin"/>
    <property type="match status" value="1"/>
</dbReference>
<evidence type="ECO:0000313" key="4">
    <source>
        <dbReference type="Proteomes" id="UP000594263"/>
    </source>
</evidence>
<protein>
    <recommendedName>
        <fullName evidence="2">Bifunctional inhibitor/plant lipid transfer protein/seed storage helical domain-containing protein</fullName>
    </recommendedName>
</protein>
<feature type="signal peptide" evidence="1">
    <location>
        <begin position="1"/>
        <end position="26"/>
    </location>
</feature>
<dbReference type="Gramene" id="Kaladp0056s0004.1.v1.1">
    <property type="protein sequence ID" value="Kaladp0056s0004.1.v1.1"/>
    <property type="gene ID" value="Kaladp0056s0004.v1.1"/>
</dbReference>
<dbReference type="Pfam" id="PF14368">
    <property type="entry name" value="LTP_2"/>
    <property type="match status" value="1"/>
</dbReference>
<evidence type="ECO:0000259" key="2">
    <source>
        <dbReference type="Pfam" id="PF14368"/>
    </source>
</evidence>
<dbReference type="PANTHER" id="PTHR33286">
    <property type="entry name" value="BIFUNCTIONAL INHIBITOR/LIPID-TRANSFER PROTEIN/SEED STORAGE 2S ALBUMIN SUPERFAMILY PROTEIN"/>
    <property type="match status" value="1"/>
</dbReference>
<evidence type="ECO:0000313" key="3">
    <source>
        <dbReference type="EnsemblPlants" id="Kaladp0056s0004.1.v1.1"/>
    </source>
</evidence>
<proteinExistence type="predicted"/>
<keyword evidence="1" id="KW-0732">Signal</keyword>
<sequence length="110" mass="11800">MGLKLMAVVRLVALVVFTAGMGTASAAPTAAQCKEMRLLGVNACKAVLIGAEPSSECCHKIRVTPIECVCPAVTPERAVIIRNFPRVFQMIESCGRRVPRHYKCGSITTP</sequence>
<dbReference type="Proteomes" id="UP000594263">
    <property type="component" value="Unplaced"/>
</dbReference>
<keyword evidence="4" id="KW-1185">Reference proteome</keyword>
<name>A0A7N0U778_KALFE</name>
<dbReference type="InterPro" id="IPR016140">
    <property type="entry name" value="Bifunc_inhib/LTP/seed_store"/>
</dbReference>
<dbReference type="OMA" id="GRQVPRH"/>
<evidence type="ECO:0000256" key="1">
    <source>
        <dbReference type="SAM" id="SignalP"/>
    </source>
</evidence>
<dbReference type="Gene3D" id="1.10.110.10">
    <property type="entry name" value="Plant lipid-transfer and hydrophobic proteins"/>
    <property type="match status" value="1"/>
</dbReference>